<dbReference type="GO" id="GO:0003847">
    <property type="term" value="F:1-alkyl-2-acetylglycerophosphocholine esterase activity"/>
    <property type="evidence" value="ECO:0007669"/>
    <property type="project" value="TreeGrafter"/>
</dbReference>
<evidence type="ECO:0000313" key="6">
    <source>
        <dbReference type="Proteomes" id="UP000295064"/>
    </source>
</evidence>
<comment type="caution">
    <text evidence="5">The sequence shown here is derived from an EMBL/GenBank/DDBJ whole genome shotgun (WGS) entry which is preliminary data.</text>
</comment>
<evidence type="ECO:0000256" key="2">
    <source>
        <dbReference type="ARBA" id="ARBA00022963"/>
    </source>
</evidence>
<dbReference type="InterPro" id="IPR029058">
    <property type="entry name" value="AB_hydrolase_fold"/>
</dbReference>
<dbReference type="SUPFAM" id="SSF53474">
    <property type="entry name" value="alpha/beta-Hydrolases"/>
    <property type="match status" value="1"/>
</dbReference>
<organism evidence="5 6">
    <name type="scientific">Halanaerobium saccharolyticum</name>
    <dbReference type="NCBI Taxonomy" id="43595"/>
    <lineage>
        <taxon>Bacteria</taxon>
        <taxon>Bacillati</taxon>
        <taxon>Bacillota</taxon>
        <taxon>Clostridia</taxon>
        <taxon>Halanaerobiales</taxon>
        <taxon>Halanaerobiaceae</taxon>
        <taxon>Halanaerobium</taxon>
    </lineage>
</organism>
<dbReference type="Pfam" id="PF03403">
    <property type="entry name" value="PAF-AH_p_II"/>
    <property type="match status" value="1"/>
</dbReference>
<sequence>MKSTLIISIILICALSLTAAAEEADFLIGDLMPDAPELAARGDYKVGVRTLEIVNQDQIDILSFSEKNENPTYDRALTLEIWYPAEIPAARKEMTRYKDHYFKNEALIYKGRALREAELDRSEGEYPLIIISHGYPGTRYMMSYLAENLASRGYVVAAISHTESTVRDQAGFASTLLNRPLDIEFTLDKISQFAEADSNHFLAEAVNADKTGLIGYSMGGYGVINAAGAGYTESAVNLNWGVPGGHLKIRQAGNEAYKNSLDDRIKAVFAMAPWGANNGFWNQETMKGLEVPTFFAAGDQDDVSGYQNGTKRLFDWAVNSDRYLLTFKNARHNIAPNAYGVSPLVSVEMTAADLMRYNEPVWDNRRLNNIMQHFATAFMGIYIKGKNYEEYLDLITNSNQGIWDQNQDGSFTEDHTHWIGFPKRTALGMELHFKKAE</sequence>
<dbReference type="GO" id="GO:0016042">
    <property type="term" value="P:lipid catabolic process"/>
    <property type="evidence" value="ECO:0007669"/>
    <property type="project" value="UniProtKB-KW"/>
</dbReference>
<keyword evidence="2" id="KW-0442">Lipid degradation</keyword>
<gene>
    <name evidence="5" type="ORF">DFR79_102238</name>
</gene>
<evidence type="ECO:0000256" key="3">
    <source>
        <dbReference type="ARBA" id="ARBA00023098"/>
    </source>
</evidence>
<proteinExistence type="predicted"/>
<keyword evidence="1 5" id="KW-0378">Hydrolase</keyword>
<reference evidence="5 6" key="1">
    <citation type="submission" date="2019-03" db="EMBL/GenBank/DDBJ databases">
        <title>Subsurface microbial communities from deep shales in Ohio and West Virginia, USA.</title>
        <authorList>
            <person name="Wrighton K."/>
        </authorList>
    </citation>
    <scope>NUCLEOTIDE SEQUENCE [LARGE SCALE GENOMIC DNA]</scope>
    <source>
        <strain evidence="5 6">MA284_T2</strain>
    </source>
</reference>
<keyword evidence="4" id="KW-0732">Signal</keyword>
<protein>
    <submittedName>
        <fullName evidence="5">Platelet-activating factor acetylhydrolase isoform II</fullName>
    </submittedName>
</protein>
<dbReference type="RefSeq" id="WP_133513937.1">
    <property type="nucleotide sequence ID" value="NZ_SNWX01000002.1"/>
</dbReference>
<dbReference type="Gene3D" id="3.40.50.1820">
    <property type="entry name" value="alpha/beta hydrolase"/>
    <property type="match status" value="1"/>
</dbReference>
<evidence type="ECO:0000256" key="1">
    <source>
        <dbReference type="ARBA" id="ARBA00022801"/>
    </source>
</evidence>
<dbReference type="Proteomes" id="UP000295064">
    <property type="component" value="Unassembled WGS sequence"/>
</dbReference>
<name>A0A4R6M4I5_9FIRM</name>
<dbReference type="PANTHER" id="PTHR10272">
    <property type="entry name" value="PLATELET-ACTIVATING FACTOR ACETYLHYDROLASE"/>
    <property type="match status" value="1"/>
</dbReference>
<evidence type="ECO:0000313" key="5">
    <source>
        <dbReference type="EMBL" id="TDO94859.1"/>
    </source>
</evidence>
<evidence type="ECO:0000256" key="4">
    <source>
        <dbReference type="SAM" id="SignalP"/>
    </source>
</evidence>
<dbReference type="AlphaFoldDB" id="A0A4R6M4I5"/>
<feature type="signal peptide" evidence="4">
    <location>
        <begin position="1"/>
        <end position="21"/>
    </location>
</feature>
<feature type="chain" id="PRO_5038721006" evidence="4">
    <location>
        <begin position="22"/>
        <end position="437"/>
    </location>
</feature>
<keyword evidence="3" id="KW-0443">Lipid metabolism</keyword>
<dbReference type="EMBL" id="SNWX01000002">
    <property type="protein sequence ID" value="TDO94859.1"/>
    <property type="molecule type" value="Genomic_DNA"/>
</dbReference>
<dbReference type="PANTHER" id="PTHR10272:SF0">
    <property type="entry name" value="PLATELET-ACTIVATING FACTOR ACETYLHYDROLASE"/>
    <property type="match status" value="1"/>
</dbReference>
<accession>A0A4R6M4I5</accession>
<dbReference type="OrthoDB" id="9814760at2"/>